<sequence length="358" mass="42851">MVKSISNDTSFNYSCNEFSVDLNKARNRINKIENINLSLFLSVEKKSFIYKIVEKIKSIFNVEKKIEFIKTKWMFNLSKFLTDDIRKKKVKDLDKITISKKELHDFIIDYNDNNKLNSFNWFVGQYVKTKGDLLLVTKIAYFLEDNKRKFNPFKLIIESKCISNYLFLFNSLITEVNNEIKKKIFFDIIEDYFDKNKSDFESSLKVKKLDLFLENSYVIERSDELKQAFKNIMKNMINKNIDFNEFIKDLIGIVVEEIEGVEETKEVKKLQEYFNRYCAAEYYLKVLNDVINKYKLDCINHEQFNKIMKNTNNIIKDINSYIFQHLNKINDDSYIGIDKEQYLIRVDQILDVFKRLEC</sequence>
<dbReference type="Proteomes" id="UP000464700">
    <property type="component" value="Chromosome"/>
</dbReference>
<gene>
    <name evidence="1" type="ORF">F1325_15135</name>
</gene>
<accession>A0A6I7DFN7</accession>
<protein>
    <submittedName>
        <fullName evidence="1">Uncharacterized protein</fullName>
    </submittedName>
</protein>
<proteinExistence type="predicted"/>
<keyword evidence="2" id="KW-1185">Reference proteome</keyword>
<evidence type="ECO:0000313" key="2">
    <source>
        <dbReference type="Proteomes" id="UP000464700"/>
    </source>
</evidence>
<evidence type="ECO:0000313" key="1">
    <source>
        <dbReference type="EMBL" id="QHN11708.1"/>
    </source>
</evidence>
<name>A0A6I7DFN7_9GAMM</name>
<dbReference type="KEGG" id="pcol:F1325_15135"/>
<dbReference type="AlphaFoldDB" id="A0A6I7DFN7"/>
<dbReference type="RefSeq" id="WP_109373075.1">
    <property type="nucleotide sequence ID" value="NZ_CP043925.1"/>
</dbReference>
<dbReference type="EMBL" id="CP043925">
    <property type="protein sequence ID" value="QHN11708.1"/>
    <property type="molecule type" value="Genomic_DNA"/>
</dbReference>
<reference evidence="1 2" key="1">
    <citation type="submission" date="2019-09" db="EMBL/GenBank/DDBJ databases">
        <title>Emergence of a chromosome-mediated tetracycline resistance gene in Proteus strain.</title>
        <authorList>
            <person name="He D."/>
            <person name="Wang L."/>
        </authorList>
    </citation>
    <scope>NUCLEOTIDE SEQUENCE [LARGE SCALE GENOMIC DNA]</scope>
    <source>
        <strain evidence="1 2">T60</strain>
    </source>
</reference>
<organism evidence="1 2">
    <name type="scientific">Proteus columbae</name>
    <dbReference type="NCBI Taxonomy" id="1987580"/>
    <lineage>
        <taxon>Bacteria</taxon>
        <taxon>Pseudomonadati</taxon>
        <taxon>Pseudomonadota</taxon>
        <taxon>Gammaproteobacteria</taxon>
        <taxon>Enterobacterales</taxon>
        <taxon>Morganellaceae</taxon>
        <taxon>Proteus</taxon>
    </lineage>
</organism>